<evidence type="ECO:0000256" key="2">
    <source>
        <dbReference type="ARBA" id="ARBA00022771"/>
    </source>
</evidence>
<dbReference type="Pfam" id="PF00097">
    <property type="entry name" value="zf-C3HC4"/>
    <property type="match status" value="1"/>
</dbReference>
<dbReference type="GO" id="GO:0008270">
    <property type="term" value="F:zinc ion binding"/>
    <property type="evidence" value="ECO:0007669"/>
    <property type="project" value="UniProtKB-KW"/>
</dbReference>
<dbReference type="InterPro" id="IPR052667">
    <property type="entry name" value="E3_ubiquitin-ligase_RING"/>
</dbReference>
<keyword evidence="1" id="KW-0479">Metal-binding</keyword>
<dbReference type="Proteomes" id="UP001497623">
    <property type="component" value="Unassembled WGS sequence"/>
</dbReference>
<dbReference type="PANTHER" id="PTHR47156:SF10">
    <property type="entry name" value="E3 UBIQUITIN-PROTEIN LIGASE TRIM-21-RELATED"/>
    <property type="match status" value="1"/>
</dbReference>
<dbReference type="AlphaFoldDB" id="A0AAV2QSL1"/>
<comment type="caution">
    <text evidence="6">The sequence shown here is derived from an EMBL/GenBank/DDBJ whole genome shotgun (WGS) entry which is preliminary data.</text>
</comment>
<sequence length="462" mass="52833">MDFLECKICHVPYDENDHRPRIAPCGHGLCSACVKTGIKYTILECPKCKKKKKNTYVDDIQTNYDLIEVVKAFRSKNISLKREPESKEYGSINDDVCRIHRKAISHWCFNCQIWICVECLEYHSKLVSCSTTNSFKAMKGMKEKHFTDIDMLLSDFEEGTSSAKSQIQEHTDKRKEFLESAEKHGEEAKKLGNFLRQGTMYKERLEESKQFLNIATTPLAFSDKLKDLTQRKLIFRSWSVKNLGTTSKLGLLKALKEKKQVYTEIVIKDVQKMYGKLSQNEENIYFHTFFKQTVADDCICMPFDRLQKLIHNEPSLVFLELTLGGVVKGRVHIRLDQKIPKISENTIKILTGQHGPTLRGMKFNNSSDHFISLTKLPFKEIPVTIGSSGRTIPKIGDVRGYFINGYLETLYFYVNPPSIVNIMDNLCVIGCIEDGLDIIQECNNNYGSGVEISDCGIVIKLE</sequence>
<dbReference type="EMBL" id="CAXKWB010010765">
    <property type="protein sequence ID" value="CAL4099158.1"/>
    <property type="molecule type" value="Genomic_DNA"/>
</dbReference>
<dbReference type="SUPFAM" id="SSF57845">
    <property type="entry name" value="B-box zinc-binding domain"/>
    <property type="match status" value="1"/>
</dbReference>
<dbReference type="InterPro" id="IPR013083">
    <property type="entry name" value="Znf_RING/FYVE/PHD"/>
</dbReference>
<evidence type="ECO:0000256" key="1">
    <source>
        <dbReference type="ARBA" id="ARBA00022723"/>
    </source>
</evidence>
<dbReference type="SMART" id="SM00184">
    <property type="entry name" value="RING"/>
    <property type="match status" value="1"/>
</dbReference>
<dbReference type="SUPFAM" id="SSF57850">
    <property type="entry name" value="RING/U-box"/>
    <property type="match status" value="1"/>
</dbReference>
<reference evidence="6 7" key="1">
    <citation type="submission" date="2024-05" db="EMBL/GenBank/DDBJ databases">
        <authorList>
            <person name="Wallberg A."/>
        </authorList>
    </citation>
    <scope>NUCLEOTIDE SEQUENCE [LARGE SCALE GENOMIC DNA]</scope>
</reference>
<dbReference type="PROSITE" id="PS50089">
    <property type="entry name" value="ZF_RING_2"/>
    <property type="match status" value="1"/>
</dbReference>
<dbReference type="InterPro" id="IPR018957">
    <property type="entry name" value="Znf_C3HC4_RING-type"/>
</dbReference>
<keyword evidence="2 4" id="KW-0863">Zinc-finger</keyword>
<keyword evidence="7" id="KW-1185">Reference proteome</keyword>
<protein>
    <recommendedName>
        <fullName evidence="5">RING-type domain-containing protein</fullName>
    </recommendedName>
</protein>
<organism evidence="6 7">
    <name type="scientific">Meganyctiphanes norvegica</name>
    <name type="common">Northern krill</name>
    <name type="synonym">Thysanopoda norvegica</name>
    <dbReference type="NCBI Taxonomy" id="48144"/>
    <lineage>
        <taxon>Eukaryota</taxon>
        <taxon>Metazoa</taxon>
        <taxon>Ecdysozoa</taxon>
        <taxon>Arthropoda</taxon>
        <taxon>Crustacea</taxon>
        <taxon>Multicrustacea</taxon>
        <taxon>Malacostraca</taxon>
        <taxon>Eumalacostraca</taxon>
        <taxon>Eucarida</taxon>
        <taxon>Euphausiacea</taxon>
        <taxon>Euphausiidae</taxon>
        <taxon>Meganyctiphanes</taxon>
    </lineage>
</organism>
<dbReference type="PROSITE" id="PS00518">
    <property type="entry name" value="ZF_RING_1"/>
    <property type="match status" value="1"/>
</dbReference>
<dbReference type="InterPro" id="IPR017907">
    <property type="entry name" value="Znf_RING_CS"/>
</dbReference>
<evidence type="ECO:0000259" key="5">
    <source>
        <dbReference type="PROSITE" id="PS50089"/>
    </source>
</evidence>
<evidence type="ECO:0000256" key="4">
    <source>
        <dbReference type="PROSITE-ProRule" id="PRU00175"/>
    </source>
</evidence>
<evidence type="ECO:0000313" key="7">
    <source>
        <dbReference type="Proteomes" id="UP001497623"/>
    </source>
</evidence>
<gene>
    <name evidence="6" type="ORF">MNOR_LOCUS16417</name>
</gene>
<evidence type="ECO:0000256" key="3">
    <source>
        <dbReference type="ARBA" id="ARBA00022833"/>
    </source>
</evidence>
<dbReference type="PANTHER" id="PTHR47156">
    <property type="entry name" value="PROTEIN CBG20824"/>
    <property type="match status" value="1"/>
</dbReference>
<proteinExistence type="predicted"/>
<dbReference type="InterPro" id="IPR001841">
    <property type="entry name" value="Znf_RING"/>
</dbReference>
<name>A0AAV2QSL1_MEGNR</name>
<feature type="domain" description="RING-type" evidence="5">
    <location>
        <begin position="6"/>
        <end position="49"/>
    </location>
</feature>
<dbReference type="Gene3D" id="3.30.40.10">
    <property type="entry name" value="Zinc/RING finger domain, C3HC4 (zinc finger)"/>
    <property type="match status" value="1"/>
</dbReference>
<evidence type="ECO:0000313" key="6">
    <source>
        <dbReference type="EMBL" id="CAL4099158.1"/>
    </source>
</evidence>
<accession>A0AAV2QSL1</accession>
<keyword evidence="3" id="KW-0862">Zinc</keyword>